<name>F0WDF8_9STRA</name>
<dbReference type="EMBL" id="FR824111">
    <property type="protein sequence ID" value="CCA19230.1"/>
    <property type="molecule type" value="Genomic_DNA"/>
</dbReference>
<dbReference type="AlphaFoldDB" id="F0WDF8"/>
<protein>
    <submittedName>
        <fullName evidence="1">AlNc14C66G4678 protein</fullName>
    </submittedName>
</protein>
<proteinExistence type="predicted"/>
<reference evidence="1" key="2">
    <citation type="submission" date="2011-02" db="EMBL/GenBank/DDBJ databases">
        <authorList>
            <person name="MacLean D."/>
        </authorList>
    </citation>
    <scope>NUCLEOTIDE SEQUENCE</scope>
</reference>
<reference evidence="1" key="1">
    <citation type="journal article" date="2011" name="PLoS Biol.">
        <title>Gene gain and loss during evolution of obligate parasitism in the white rust pathogen of Arabidopsis thaliana.</title>
        <authorList>
            <person name="Kemen E."/>
            <person name="Gardiner A."/>
            <person name="Schultz-Larsen T."/>
            <person name="Kemen A.C."/>
            <person name="Balmuth A.L."/>
            <person name="Robert-Seilaniantz A."/>
            <person name="Bailey K."/>
            <person name="Holub E."/>
            <person name="Studholme D.J."/>
            <person name="Maclean D."/>
            <person name="Jones J.D."/>
        </authorList>
    </citation>
    <scope>NUCLEOTIDE SEQUENCE</scope>
</reference>
<accession>F0WDF8</accession>
<gene>
    <name evidence="1" type="primary">AlNc14C66G4678</name>
    <name evidence="1" type="ORF">ALNC14_053730</name>
</gene>
<organism evidence="1">
    <name type="scientific">Albugo laibachii Nc14</name>
    <dbReference type="NCBI Taxonomy" id="890382"/>
    <lineage>
        <taxon>Eukaryota</taxon>
        <taxon>Sar</taxon>
        <taxon>Stramenopiles</taxon>
        <taxon>Oomycota</taxon>
        <taxon>Peronosporomycetes</taxon>
        <taxon>Albuginales</taxon>
        <taxon>Albuginaceae</taxon>
        <taxon>Albugo</taxon>
    </lineage>
</organism>
<evidence type="ECO:0000313" key="1">
    <source>
        <dbReference type="EMBL" id="CCA19230.1"/>
    </source>
</evidence>
<sequence length="58" mass="6460">MLNTGTVVTNATQKQTENTIFRDQKTSNKGLIERASASRVVASQIPIMPYTWNFNSSI</sequence>
<dbReference type="HOGENOM" id="CLU_2983058_0_0_1"/>